<keyword evidence="4" id="KW-0808">Transferase</keyword>
<evidence type="ECO:0000256" key="3">
    <source>
        <dbReference type="ARBA" id="ARBA00022676"/>
    </source>
</evidence>
<evidence type="ECO:0000313" key="13">
    <source>
        <dbReference type="Proteomes" id="UP001497600"/>
    </source>
</evidence>
<keyword evidence="13" id="KW-1185">Reference proteome</keyword>
<dbReference type="EMBL" id="OZ004255">
    <property type="protein sequence ID" value="CAK7901086.1"/>
    <property type="molecule type" value="Genomic_DNA"/>
</dbReference>
<gene>
    <name evidence="12" type="primary">RHD1</name>
    <name evidence="12" type="ORF">CAAN4_C10374</name>
</gene>
<accession>A0ABP0E9Q3</accession>
<dbReference type="Pfam" id="PF12141">
    <property type="entry name" value="BMT"/>
    <property type="match status" value="1"/>
</dbReference>
<organism evidence="12 13">
    <name type="scientific">[Candida] anglica</name>
    <dbReference type="NCBI Taxonomy" id="148631"/>
    <lineage>
        <taxon>Eukaryota</taxon>
        <taxon>Fungi</taxon>
        <taxon>Dikarya</taxon>
        <taxon>Ascomycota</taxon>
        <taxon>Saccharomycotina</taxon>
        <taxon>Pichiomycetes</taxon>
        <taxon>Debaryomycetaceae</taxon>
        <taxon>Kurtzmaniella</taxon>
    </lineage>
</organism>
<evidence type="ECO:0000256" key="8">
    <source>
        <dbReference type="ARBA" id="ARBA00023136"/>
    </source>
</evidence>
<evidence type="ECO:0000256" key="9">
    <source>
        <dbReference type="ARBA" id="ARBA00023316"/>
    </source>
</evidence>
<evidence type="ECO:0000256" key="1">
    <source>
        <dbReference type="ARBA" id="ARBA00004606"/>
    </source>
</evidence>
<feature type="compositionally biased region" description="Low complexity" evidence="10">
    <location>
        <begin position="114"/>
        <end position="125"/>
    </location>
</feature>
<reference evidence="12 13" key="1">
    <citation type="submission" date="2024-01" db="EMBL/GenBank/DDBJ databases">
        <authorList>
            <consortium name="Genoscope - CEA"/>
            <person name="William W."/>
        </authorList>
    </citation>
    <scope>NUCLEOTIDE SEQUENCE [LARGE SCALE GENOMIC DNA]</scope>
    <source>
        <strain evidence="12 13">29B2s-10</strain>
    </source>
</reference>
<sequence length="688" mass="78232">MRIAINRVRWVGAVVAKVSLPVPVPVPVPVTAAMAMAMAAAMVSAAIMFLAYLHYVHWKGIDLQVEYFTSSKNIIFPQSFPEVGDLEEYYRDHFVRTSVSSGSGSSSGQGQGQGPQPDSVGGPSSKIFKPKGASSFHNSQAPLTEDILTDETYTTHTIETFDAVKNLKDGGGTCSPDLMKTLAVEITRTYSLASDMNQVVARLAEQIREEPPMKELRDFFLLEDGQSSLEQHVEAGDCAKYWLRFAGTSVWLEEYRVHFMVSRVMYLPSGYKRGQLLSLTYGQLFDEHWRELHNTELVIPSNKMDGSQPAHIEYRLMKFPSFLPVPLYHNAKFTKSRWYGAEDPRIILVKNDAGFEEPLIVYNQYHRKVHREEPMDEQQSGQGQDQDQDQDQRQDTHSIIKFKFYRSIFMSWAFQFQRGKVNVDGMSNPLYDSNLYLRTAELRRSHSRRLAVEKNWTPFVNPSQRSKLGAASTTTSGGGDHMIYFIYRWKHLEILKCQLTGFQGYSLCEFEYKRDPDLPENEPVGELRGGTQMLNLRDVIKHGIRGESPSDIESISDSIVPRNKEIWLGFARAHLGKCGCGFSMYRPNLAVITRDNDVNEYKITQLSSYITLNVDVPGWEDPKILCAPRDANALIPNGIAHWSILKVEWDRDRNWRANPGRNSIKSIDTFGVRCRCYGGDHPYTELVE</sequence>
<evidence type="ECO:0000256" key="4">
    <source>
        <dbReference type="ARBA" id="ARBA00022679"/>
    </source>
</evidence>
<keyword evidence="8 11" id="KW-0472">Membrane</keyword>
<keyword evidence="6" id="KW-0735">Signal-anchor</keyword>
<evidence type="ECO:0000256" key="7">
    <source>
        <dbReference type="ARBA" id="ARBA00022989"/>
    </source>
</evidence>
<evidence type="ECO:0000256" key="5">
    <source>
        <dbReference type="ARBA" id="ARBA00022692"/>
    </source>
</evidence>
<evidence type="ECO:0000256" key="6">
    <source>
        <dbReference type="ARBA" id="ARBA00022968"/>
    </source>
</evidence>
<keyword evidence="7 11" id="KW-1133">Transmembrane helix</keyword>
<name>A0ABP0E9Q3_9ASCO</name>
<evidence type="ECO:0000256" key="2">
    <source>
        <dbReference type="ARBA" id="ARBA00009486"/>
    </source>
</evidence>
<evidence type="ECO:0000256" key="11">
    <source>
        <dbReference type="SAM" id="Phobius"/>
    </source>
</evidence>
<keyword evidence="3" id="KW-0328">Glycosyltransferase</keyword>
<protein>
    <submittedName>
        <fullName evidence="12">Beta-mannosyltransferase 2</fullName>
    </submittedName>
</protein>
<keyword evidence="5 11" id="KW-0812">Transmembrane</keyword>
<evidence type="ECO:0000313" key="12">
    <source>
        <dbReference type="EMBL" id="CAK7901086.1"/>
    </source>
</evidence>
<keyword evidence="9" id="KW-0961">Cell wall biogenesis/degradation</keyword>
<feature type="region of interest" description="Disordered" evidence="10">
    <location>
        <begin position="371"/>
        <end position="393"/>
    </location>
</feature>
<feature type="region of interest" description="Disordered" evidence="10">
    <location>
        <begin position="98"/>
        <end position="141"/>
    </location>
</feature>
<feature type="transmembrane region" description="Helical" evidence="11">
    <location>
        <begin position="30"/>
        <end position="53"/>
    </location>
</feature>
<proteinExistence type="inferred from homology"/>
<dbReference type="Proteomes" id="UP001497600">
    <property type="component" value="Chromosome C"/>
</dbReference>
<evidence type="ECO:0000256" key="10">
    <source>
        <dbReference type="SAM" id="MobiDB-lite"/>
    </source>
</evidence>
<comment type="similarity">
    <text evidence="2">Belongs to the BMT family.</text>
</comment>
<comment type="subcellular location">
    <subcellularLocation>
        <location evidence="1">Membrane</location>
        <topology evidence="1">Single-pass type II membrane protein</topology>
    </subcellularLocation>
</comment>
<dbReference type="InterPro" id="IPR021988">
    <property type="entry name" value="BMT1"/>
</dbReference>